<organism evidence="3 4">
    <name type="scientific">Flavobacterium sufflavum</name>
    <dbReference type="NCBI Taxonomy" id="1921138"/>
    <lineage>
        <taxon>Bacteria</taxon>
        <taxon>Pseudomonadati</taxon>
        <taxon>Bacteroidota</taxon>
        <taxon>Flavobacteriia</taxon>
        <taxon>Flavobacteriales</taxon>
        <taxon>Flavobacteriaceae</taxon>
        <taxon>Flavobacterium</taxon>
    </lineage>
</organism>
<comment type="caution">
    <text evidence="3">The sequence shown here is derived from an EMBL/GenBank/DDBJ whole genome shotgun (WGS) entry which is preliminary data.</text>
</comment>
<dbReference type="EMBL" id="SACJ01000003">
    <property type="protein sequence ID" value="RVT77637.1"/>
    <property type="molecule type" value="Genomic_DNA"/>
</dbReference>
<evidence type="ECO:0000313" key="3">
    <source>
        <dbReference type="EMBL" id="RVT77637.1"/>
    </source>
</evidence>
<keyword evidence="1" id="KW-0175">Coiled coil</keyword>
<evidence type="ECO:0000256" key="1">
    <source>
        <dbReference type="SAM" id="Coils"/>
    </source>
</evidence>
<dbReference type="RefSeq" id="WP_128194270.1">
    <property type="nucleotide sequence ID" value="NZ_SACJ01000003.1"/>
</dbReference>
<dbReference type="SUPFAM" id="SSF160631">
    <property type="entry name" value="SMI1/KNR4-like"/>
    <property type="match status" value="1"/>
</dbReference>
<evidence type="ECO:0000313" key="4">
    <source>
        <dbReference type="Proteomes" id="UP000285211"/>
    </source>
</evidence>
<dbReference type="InterPro" id="IPR018958">
    <property type="entry name" value="Knr4/Smi1-like_dom"/>
</dbReference>
<sequence>MLKTLKEISKKTLLLNDFDFSDEQVKTKWLGTLVAEDKEICDTEKRLEIKLPGDYLEFLKISNGFPQTSSIGCSFLPIDKINYLKTLDEDLVEIWSKNEDLKEVGEALTSSILIGGLNEEQQFLIIPPSKKVSKWRYWKFASWIPGEEEFTSLKKYFESDLSFLKEQTKNLKTAKPKFVTDFSLRKAVFNLDWETVYFLSSNYIAEGKLYGYYNGISDLLALILIASGKTNRFQELEKLILNLKFKKENEHLLNKYSEAAQEKKLFVADFQLDKFTIKTNPISLEDIEVQIKEVRKDLLKEKNKVAKLDYQLYFLFEYGSPEDFVNLYEENHTNLFLTTHFKAAIVYSTLNQIENSKTALKRYFKVAFEYRPFDPFLCESLLPLLNKELLNKLDN</sequence>
<gene>
    <name evidence="3" type="ORF">EOD40_07495</name>
</gene>
<reference evidence="3 4" key="1">
    <citation type="submission" date="2019-01" db="EMBL/GenBank/DDBJ databases">
        <authorList>
            <person name="Chen W.-M."/>
        </authorList>
    </citation>
    <scope>NUCLEOTIDE SEQUENCE [LARGE SCALE GENOMIC DNA]</scope>
    <source>
        <strain evidence="3 4">BBQ-12</strain>
    </source>
</reference>
<evidence type="ECO:0000259" key="2">
    <source>
        <dbReference type="Pfam" id="PF09346"/>
    </source>
</evidence>
<dbReference type="InterPro" id="IPR037883">
    <property type="entry name" value="Knr4/Smi1-like_sf"/>
</dbReference>
<feature type="domain" description="Knr4/Smi1-like" evidence="2">
    <location>
        <begin position="36"/>
        <end position="159"/>
    </location>
</feature>
<dbReference type="Pfam" id="PF09346">
    <property type="entry name" value="SMI1_KNR4"/>
    <property type="match status" value="1"/>
</dbReference>
<dbReference type="Proteomes" id="UP000285211">
    <property type="component" value="Unassembled WGS sequence"/>
</dbReference>
<name>A0A437KYG6_9FLAO</name>
<keyword evidence="4" id="KW-1185">Reference proteome</keyword>
<dbReference type="OrthoDB" id="646254at2"/>
<proteinExistence type="predicted"/>
<dbReference type="Gene3D" id="3.40.1580.10">
    <property type="entry name" value="SMI1/KNR4-like"/>
    <property type="match status" value="1"/>
</dbReference>
<dbReference type="AlphaFoldDB" id="A0A437KYG6"/>
<protein>
    <submittedName>
        <fullName evidence="3">SMI1/KNR4 family protein</fullName>
    </submittedName>
</protein>
<feature type="coiled-coil region" evidence="1">
    <location>
        <begin position="242"/>
        <end position="304"/>
    </location>
</feature>
<accession>A0A437KYG6</accession>